<feature type="compositionally biased region" description="Basic and acidic residues" evidence="1">
    <location>
        <begin position="322"/>
        <end position="334"/>
    </location>
</feature>
<protein>
    <submittedName>
        <fullName evidence="2">Uncharacterized protein</fullName>
    </submittedName>
</protein>
<sequence length="642" mass="71171">MVRLSMRSLLHLLPEQVGPDFEHPFYANVTRLDGDEVTFCSLEGGSGSVSRDVAAECILTASEVYAAGQLSFLRRSVSMKVNDRVSYGQVVSVIGGEIKICSGGNELVSRADDISAVPPVVALLVERMEFQCSYDEDIENLQIALLGRELGNNGEATTNNIAAIFDGLMRPECFPSPDQLCSWADPRTGATTKFHLQHAVDFAFFADGNRNPVPDHVGETFCRPPEPPSPDETNRTAGSAMQLFYPFLDDDVLPQDNEMPVAAAFGSQPTPSGRRSCGRNYNVCTPATGRLSKISVGFGQGCSHSRQTRRRSRASGTSEVRAVTERGADSELLPKRHKSDPTSKYSFNPQPDQQYVHDRITSEKHRGKSPYLYVCGLVRSDSVKFKALPGSLSIRHFARFAPEGRVKWLQAGGSNFDNLSATAKFYKATPAASIDDVVDSARVFLTYAWEYCYDGLIELVEAILRFIEETLMRVTWNETELPSVVYWVNDVLEDFREAVESDGDVKHVLLRCSTEGRLLRDLIFARLHRQVDALRKPKHLAVPRGVELKAPTAHKAHLPRESSTGHGRMPKTVLKRLPTQVDADTGERRSLCMRFLSKAGCQEVDGGCPSDRGHFVPKQLPDIVKVEIKNRFGGLKTEYQQL</sequence>
<evidence type="ECO:0000256" key="1">
    <source>
        <dbReference type="SAM" id="MobiDB-lite"/>
    </source>
</evidence>
<dbReference type="OrthoDB" id="110861at2759"/>
<proteinExistence type="predicted"/>
<comment type="caution">
    <text evidence="2">The sequence shown here is derived from an EMBL/GenBank/DDBJ whole genome shotgun (WGS) entry which is preliminary data.</text>
</comment>
<reference evidence="3" key="1">
    <citation type="submission" date="2017-03" db="EMBL/GenBank/DDBJ databases">
        <title>Phytopthora megakarya and P. palmivora, two closely related causual agents of cacao black pod achieved similar genome size and gene model numbers by different mechanisms.</title>
        <authorList>
            <person name="Ali S."/>
            <person name="Shao J."/>
            <person name="Larry D.J."/>
            <person name="Kronmiller B."/>
            <person name="Shen D."/>
            <person name="Strem M.D."/>
            <person name="Melnick R.L."/>
            <person name="Guiltinan M.J."/>
            <person name="Tyler B.M."/>
            <person name="Meinhardt L.W."/>
            <person name="Bailey B.A."/>
        </authorList>
    </citation>
    <scope>NUCLEOTIDE SEQUENCE [LARGE SCALE GENOMIC DNA]</scope>
    <source>
        <strain evidence="3">zdho120</strain>
    </source>
</reference>
<keyword evidence="3" id="KW-1185">Reference proteome</keyword>
<name>A0A225VNX4_9STRA</name>
<evidence type="ECO:0000313" key="2">
    <source>
        <dbReference type="EMBL" id="OWZ07045.1"/>
    </source>
</evidence>
<organism evidence="2 3">
    <name type="scientific">Phytophthora megakarya</name>
    <dbReference type="NCBI Taxonomy" id="4795"/>
    <lineage>
        <taxon>Eukaryota</taxon>
        <taxon>Sar</taxon>
        <taxon>Stramenopiles</taxon>
        <taxon>Oomycota</taxon>
        <taxon>Peronosporomycetes</taxon>
        <taxon>Peronosporales</taxon>
        <taxon>Peronosporaceae</taxon>
        <taxon>Phytophthora</taxon>
    </lineage>
</organism>
<dbReference type="STRING" id="4795.A0A225VNX4"/>
<feature type="compositionally biased region" description="Polar residues" evidence="1">
    <location>
        <begin position="342"/>
        <end position="353"/>
    </location>
</feature>
<feature type="region of interest" description="Disordered" evidence="1">
    <location>
        <begin position="298"/>
        <end position="353"/>
    </location>
</feature>
<gene>
    <name evidence="2" type="ORF">PHMEG_00020615</name>
</gene>
<dbReference type="EMBL" id="NBNE01003700">
    <property type="protein sequence ID" value="OWZ07045.1"/>
    <property type="molecule type" value="Genomic_DNA"/>
</dbReference>
<accession>A0A225VNX4</accession>
<dbReference type="AlphaFoldDB" id="A0A225VNX4"/>
<evidence type="ECO:0000313" key="3">
    <source>
        <dbReference type="Proteomes" id="UP000198211"/>
    </source>
</evidence>
<dbReference type="Proteomes" id="UP000198211">
    <property type="component" value="Unassembled WGS sequence"/>
</dbReference>